<dbReference type="Proteomes" id="UP000504632">
    <property type="component" value="Chromosome 8"/>
</dbReference>
<dbReference type="InterPro" id="IPR046338">
    <property type="entry name" value="GAIN_dom_sf"/>
</dbReference>
<dbReference type="InterPro" id="IPR000203">
    <property type="entry name" value="GPS"/>
</dbReference>
<dbReference type="Pfam" id="PF22257">
    <property type="entry name" value="GPR128_N"/>
    <property type="match status" value="1"/>
</dbReference>
<gene>
    <name evidence="10" type="primary">adgrg7.1</name>
</gene>
<evidence type="ECO:0000313" key="10">
    <source>
        <dbReference type="RefSeq" id="XP_030638728.1"/>
    </source>
</evidence>
<dbReference type="Pfam" id="PF01825">
    <property type="entry name" value="GPS"/>
    <property type="match status" value="1"/>
</dbReference>
<evidence type="ECO:0000256" key="2">
    <source>
        <dbReference type="ARBA" id="ARBA00022692"/>
    </source>
</evidence>
<dbReference type="PANTHER" id="PTHR47767:SF1">
    <property type="entry name" value="ADHESION G PROTEIN-COUPLED RECEPTOR G7"/>
    <property type="match status" value="1"/>
</dbReference>
<dbReference type="CTD" id="101882620"/>
<keyword evidence="10" id="KW-0675">Receptor</keyword>
<dbReference type="PANTHER" id="PTHR47767">
    <property type="entry name" value="ADHESION G PROTEIN-COUPLED RECEPTOR G7"/>
    <property type="match status" value="1"/>
</dbReference>
<dbReference type="PROSITE" id="PS50221">
    <property type="entry name" value="GAIN_B"/>
    <property type="match status" value="1"/>
</dbReference>
<keyword evidence="5" id="KW-1015">Disulfide bond</keyword>
<feature type="transmembrane region" description="Helical" evidence="6">
    <location>
        <begin position="534"/>
        <end position="557"/>
    </location>
</feature>
<feature type="transmembrane region" description="Helical" evidence="6">
    <location>
        <begin position="499"/>
        <end position="522"/>
    </location>
</feature>
<dbReference type="InterPro" id="IPR017981">
    <property type="entry name" value="GPCR_2-like_7TM"/>
</dbReference>
<dbReference type="SMART" id="SM00303">
    <property type="entry name" value="GPS"/>
    <property type="match status" value="1"/>
</dbReference>
<dbReference type="Gene3D" id="2.60.220.50">
    <property type="match status" value="1"/>
</dbReference>
<keyword evidence="2 6" id="KW-0812">Transmembrane</keyword>
<proteinExistence type="predicted"/>
<feature type="transmembrane region" description="Helical" evidence="6">
    <location>
        <begin position="404"/>
        <end position="428"/>
    </location>
</feature>
<dbReference type="RefSeq" id="XP_030638728.1">
    <property type="nucleotide sequence ID" value="XM_030782868.1"/>
</dbReference>
<dbReference type="Pfam" id="PF00002">
    <property type="entry name" value="7tm_2"/>
    <property type="match status" value="1"/>
</dbReference>
<dbReference type="AlphaFoldDB" id="A0A6J2W3B3"/>
<reference evidence="10" key="1">
    <citation type="submission" date="2025-08" db="UniProtKB">
        <authorList>
            <consortium name="RefSeq"/>
        </authorList>
    </citation>
    <scope>IDENTIFICATION</scope>
</reference>
<keyword evidence="9" id="KW-1185">Reference proteome</keyword>
<evidence type="ECO:0000259" key="8">
    <source>
        <dbReference type="PROSITE" id="PS50261"/>
    </source>
</evidence>
<dbReference type="Pfam" id="PF22259">
    <property type="entry name" value="GPR128_GAIN_subdomA"/>
    <property type="match status" value="1"/>
</dbReference>
<dbReference type="GeneID" id="115819306"/>
<evidence type="ECO:0000256" key="4">
    <source>
        <dbReference type="ARBA" id="ARBA00023136"/>
    </source>
</evidence>
<evidence type="ECO:0000256" key="1">
    <source>
        <dbReference type="ARBA" id="ARBA00004141"/>
    </source>
</evidence>
<dbReference type="Pfam" id="PF22261">
    <property type="entry name" value="GPR128_GAIN_subdom_B"/>
    <property type="match status" value="1"/>
</dbReference>
<feature type="domain" description="G-protein coupled receptors family 2 profile 2" evidence="8">
    <location>
        <begin position="405"/>
        <end position="687"/>
    </location>
</feature>
<dbReference type="PROSITE" id="PS50261">
    <property type="entry name" value="G_PROTEIN_RECEP_F2_4"/>
    <property type="match status" value="1"/>
</dbReference>
<dbReference type="OrthoDB" id="1100386at2759"/>
<dbReference type="InterPro" id="IPR053986">
    <property type="entry name" value="GPR128_GAIN_subdom_B"/>
</dbReference>
<feature type="transmembrane region" description="Helical" evidence="6">
    <location>
        <begin position="633"/>
        <end position="654"/>
    </location>
</feature>
<sequence length="797" mass="88163">MAFHNTNSTHVHFTSTSLFPTTTPLQCHNGGKPENGVCICPDEWIGDTCSTENFCKRATIGGFSFPQTVVGLPGYSDQVCPSGTTNAGIPVASTRCLNINMTQIFGQIQMVECDETLDSIQTNVSSATPAEREVLASRTQILTSRPERLTSQNITTAAQIASDLLNSQVTKDIAEATITTVSQLMTARVDQFSDDINIMERLTETLERFSVEQNNFSNLLVQANLAVQSVQVPNGRTAGVQLTALTGLSNSGLAAYRINVNTNISALAHDSGLANVQMFIGIPQARSRQNSNISVGFVLYENDFFFRSRIFQSTLGSRRRVISAKLGNGIRAEYVEFRLLAESTSTHLLHDFACVFWDYSKNDWSTQGCSKVSNSSGNLQCRCNHTTNFAVLVSLKTNYVYAEALSIISIAGCSLSIVGLSITVIFQIMTRKSRGNRPTLLMVSICVSMIISYFLFIFGIDNPMKQKQEPNISKDNTVPMSDLRPPEPDQGPCTAFAALLQYFLLATFMWNALYAANVFLFLKRTLSHQPRGFQLTSLLIGWGLPVVIVAISLAATYRKNNPLGYRSEEFCWLAYQDQNGNFDPKKPMLWGFLIPLALMLIFNISVVVYFSFITCKENPSLNHNRVRSVRKKILSSLSLAVVLGVSWIFGYLVLVNHNTLNVIFSALFCVCCSTQGIQIFVLFTARTTVFKKTVSTALQKLPCPEIALRKKSYTLWKKVEKNKNESTVYRSTDLELSTSLEIAVSRDMGNGRLKCVGRKKSSSEVVKSLSPFEVGCQKKTALVKPNKDYGISSVENL</sequence>
<evidence type="ECO:0000256" key="5">
    <source>
        <dbReference type="ARBA" id="ARBA00023157"/>
    </source>
</evidence>
<protein>
    <submittedName>
        <fullName evidence="10">Adhesion G-protein coupled receptor G7</fullName>
    </submittedName>
</protein>
<dbReference type="InterPro" id="IPR053984">
    <property type="entry name" value="GPR128_N"/>
</dbReference>
<organism evidence="9 10">
    <name type="scientific">Chanos chanos</name>
    <name type="common">Milkfish</name>
    <name type="synonym">Mugil chanos</name>
    <dbReference type="NCBI Taxonomy" id="29144"/>
    <lineage>
        <taxon>Eukaryota</taxon>
        <taxon>Metazoa</taxon>
        <taxon>Chordata</taxon>
        <taxon>Craniata</taxon>
        <taxon>Vertebrata</taxon>
        <taxon>Euteleostomi</taxon>
        <taxon>Actinopterygii</taxon>
        <taxon>Neopterygii</taxon>
        <taxon>Teleostei</taxon>
        <taxon>Ostariophysi</taxon>
        <taxon>Gonorynchiformes</taxon>
        <taxon>Chanidae</taxon>
        <taxon>Chanos</taxon>
    </lineage>
</organism>
<evidence type="ECO:0000313" key="9">
    <source>
        <dbReference type="Proteomes" id="UP000504632"/>
    </source>
</evidence>
<dbReference type="InterPro" id="IPR053985">
    <property type="entry name" value="GPR128_GAIN_subdom_A"/>
</dbReference>
<evidence type="ECO:0000256" key="3">
    <source>
        <dbReference type="ARBA" id="ARBA00022989"/>
    </source>
</evidence>
<feature type="transmembrane region" description="Helical" evidence="6">
    <location>
        <begin position="660"/>
        <end position="683"/>
    </location>
</feature>
<comment type="subcellular location">
    <subcellularLocation>
        <location evidence="1">Membrane</location>
        <topology evidence="1">Multi-pass membrane protein</topology>
    </subcellularLocation>
</comment>
<dbReference type="InParanoid" id="A0A6J2W3B3"/>
<evidence type="ECO:0000256" key="6">
    <source>
        <dbReference type="SAM" id="Phobius"/>
    </source>
</evidence>
<dbReference type="GO" id="GO:0007166">
    <property type="term" value="P:cell surface receptor signaling pathway"/>
    <property type="evidence" value="ECO:0007669"/>
    <property type="project" value="InterPro"/>
</dbReference>
<evidence type="ECO:0000259" key="7">
    <source>
        <dbReference type="PROSITE" id="PS50221"/>
    </source>
</evidence>
<dbReference type="InterPro" id="IPR057244">
    <property type="entry name" value="GAIN_B"/>
</dbReference>
<feature type="transmembrane region" description="Helical" evidence="6">
    <location>
        <begin position="440"/>
        <end position="460"/>
    </location>
</feature>
<dbReference type="GO" id="GO:0004930">
    <property type="term" value="F:G protein-coupled receptor activity"/>
    <property type="evidence" value="ECO:0007669"/>
    <property type="project" value="InterPro"/>
</dbReference>
<keyword evidence="4 6" id="KW-0472">Membrane</keyword>
<name>A0A6J2W3B3_CHACN</name>
<feature type="domain" description="GAIN-B" evidence="7">
    <location>
        <begin position="249"/>
        <end position="399"/>
    </location>
</feature>
<dbReference type="InterPro" id="IPR053066">
    <property type="entry name" value="ADGR_G7"/>
</dbReference>
<feature type="transmembrane region" description="Helical" evidence="6">
    <location>
        <begin position="589"/>
        <end position="612"/>
    </location>
</feature>
<keyword evidence="3 6" id="KW-1133">Transmembrane helix</keyword>
<dbReference type="InterPro" id="IPR000832">
    <property type="entry name" value="GPCR_2_secretin-like"/>
</dbReference>
<dbReference type="Gene3D" id="1.20.1070.10">
    <property type="entry name" value="Rhodopsin 7-helix transmembrane proteins"/>
    <property type="match status" value="1"/>
</dbReference>
<accession>A0A6J2W3B3</accession>
<dbReference type="GO" id="GO:0016020">
    <property type="term" value="C:membrane"/>
    <property type="evidence" value="ECO:0007669"/>
    <property type="project" value="UniProtKB-SubCell"/>
</dbReference>